<dbReference type="InterPro" id="IPR033479">
    <property type="entry name" value="dCache_1"/>
</dbReference>
<sequence>MAGSLFKFNSLRSRLMLLVALAITPTAAMTIWNGWEDRGQALRVAEENLQRLTRLAAANEAQSLTGTRQILRDLASIPDLVSDPGKCNDILGDILAKNANYTNFGVIQLDGTVSCSAVPSVRPVNLGDRAHFKRAISERRFIASSYVFGRVIQKHTINLTYPVIDRNNEITGVVFAAMDLTELDRFVADIDLPSGSILITADGEGQIISRRPEPEQWFGKKVADELWQAMRDGERAPMHLEGPDGVRRLHSFARVGGPDISEYTLTIGIPSSEIVASARRVQIMSLIGLAVTVLLAMAAAWFVGDILIVRRVRRLVDTADRIGAGALDSRTGLHYGREEISHLARALDHMADALQRKEAEHHRAEQELRTADKRKDEFLAMLAHELRNPLAPISAGAQLLRLGHFSPEQVAQTSDIIARQVDHMTSLVDDLLDVSRVTRGLVTLSVEVLDMKEIVADAVEQATPLIKSRRHRLELKLPQHVVCVKGDRKRLVQVVVNLLNNAAKYTPDAGYIVLALEAGDDTLRLTVSDDGIGMKPELVAQVFELFAQAERTSDRSQGGLGLGLALVKSLVELHGGSVHAESPGPGAGSRFAVCLPRLSGVLALSGARQQSPMPAAVVPLRIMAVDDNADAVRTLELYLKAAGHEVMVASDARAALQQARAFRPQVCILDIGLPDIDGNALARRLRAMPETAGALLIALTGYGQPQDREKSLEAGFDEYFVKPMDTARLNMLLAQAARKGLRQEGAPQDV</sequence>
<dbReference type="EC" id="2.7.13.3" evidence="3"/>
<dbReference type="InterPro" id="IPR005467">
    <property type="entry name" value="His_kinase_dom"/>
</dbReference>
<feature type="modified residue" description="4-aspartylphosphate" evidence="11">
    <location>
        <position position="670"/>
    </location>
</feature>
<evidence type="ECO:0000256" key="10">
    <source>
        <dbReference type="ARBA" id="ARBA00023136"/>
    </source>
</evidence>
<dbReference type="SMART" id="SM00448">
    <property type="entry name" value="REC"/>
    <property type="match status" value="1"/>
</dbReference>
<dbReference type="CDD" id="cd06225">
    <property type="entry name" value="HAMP"/>
    <property type="match status" value="1"/>
</dbReference>
<gene>
    <name evidence="17" type="ORF">NCCP691_18950</name>
</gene>
<keyword evidence="7 13" id="KW-0812">Transmembrane</keyword>
<dbReference type="PROSITE" id="PS50109">
    <property type="entry name" value="HIS_KIN"/>
    <property type="match status" value="1"/>
</dbReference>
<name>A0ABQ4Q4F1_9BURK</name>
<dbReference type="CDD" id="cd12915">
    <property type="entry name" value="PDC2_DGC_like"/>
    <property type="match status" value="1"/>
</dbReference>
<dbReference type="SUPFAM" id="SSF158472">
    <property type="entry name" value="HAMP domain-like"/>
    <property type="match status" value="1"/>
</dbReference>
<evidence type="ECO:0000256" key="9">
    <source>
        <dbReference type="ARBA" id="ARBA00022989"/>
    </source>
</evidence>
<protein>
    <recommendedName>
        <fullName evidence="3">histidine kinase</fullName>
        <ecNumber evidence="3">2.7.13.3</ecNumber>
    </recommendedName>
</protein>
<keyword evidence="18" id="KW-1185">Reference proteome</keyword>
<dbReference type="InterPro" id="IPR003660">
    <property type="entry name" value="HAMP_dom"/>
</dbReference>
<dbReference type="SMART" id="SM00304">
    <property type="entry name" value="HAMP"/>
    <property type="match status" value="1"/>
</dbReference>
<keyword evidence="10 13" id="KW-0472">Membrane</keyword>
<dbReference type="CDD" id="cd12914">
    <property type="entry name" value="PDC1_DGC_like"/>
    <property type="match status" value="1"/>
</dbReference>
<evidence type="ECO:0000259" key="15">
    <source>
        <dbReference type="PROSITE" id="PS50110"/>
    </source>
</evidence>
<evidence type="ECO:0000256" key="8">
    <source>
        <dbReference type="ARBA" id="ARBA00022777"/>
    </source>
</evidence>
<feature type="domain" description="Histidine kinase" evidence="14">
    <location>
        <begin position="381"/>
        <end position="599"/>
    </location>
</feature>
<evidence type="ECO:0000256" key="6">
    <source>
        <dbReference type="ARBA" id="ARBA00022679"/>
    </source>
</evidence>
<dbReference type="Pfam" id="PF02743">
    <property type="entry name" value="dCache_1"/>
    <property type="match status" value="1"/>
</dbReference>
<dbReference type="SMART" id="SM00388">
    <property type="entry name" value="HisKA"/>
    <property type="match status" value="1"/>
</dbReference>
<comment type="catalytic activity">
    <reaction evidence="1">
        <text>ATP + protein L-histidine = ADP + protein N-phospho-L-histidine.</text>
        <dbReference type="EC" id="2.7.13.3"/>
    </reaction>
</comment>
<dbReference type="SUPFAM" id="SSF55874">
    <property type="entry name" value="ATPase domain of HSP90 chaperone/DNA topoisomerase II/histidine kinase"/>
    <property type="match status" value="1"/>
</dbReference>
<evidence type="ECO:0000256" key="1">
    <source>
        <dbReference type="ARBA" id="ARBA00000085"/>
    </source>
</evidence>
<proteinExistence type="predicted"/>
<dbReference type="RefSeq" id="WP_220808040.1">
    <property type="nucleotide sequence ID" value="NZ_BPMK01000007.1"/>
</dbReference>
<evidence type="ECO:0000256" key="3">
    <source>
        <dbReference type="ARBA" id="ARBA00012438"/>
    </source>
</evidence>
<evidence type="ECO:0000259" key="16">
    <source>
        <dbReference type="PROSITE" id="PS50885"/>
    </source>
</evidence>
<dbReference type="PANTHER" id="PTHR43547:SF2">
    <property type="entry name" value="HYBRID SIGNAL TRANSDUCTION HISTIDINE KINASE C"/>
    <property type="match status" value="1"/>
</dbReference>
<dbReference type="Gene3D" id="3.40.50.2300">
    <property type="match status" value="1"/>
</dbReference>
<keyword evidence="6" id="KW-0808">Transferase</keyword>
<dbReference type="Gene3D" id="1.10.287.130">
    <property type="match status" value="1"/>
</dbReference>
<dbReference type="PROSITE" id="PS50885">
    <property type="entry name" value="HAMP"/>
    <property type="match status" value="1"/>
</dbReference>
<evidence type="ECO:0000313" key="17">
    <source>
        <dbReference type="EMBL" id="GIZ51881.1"/>
    </source>
</evidence>
<dbReference type="PROSITE" id="PS50110">
    <property type="entry name" value="RESPONSE_REGULATORY"/>
    <property type="match status" value="1"/>
</dbReference>
<keyword evidence="4" id="KW-1003">Cell membrane</keyword>
<dbReference type="Pfam" id="PF00512">
    <property type="entry name" value="HisKA"/>
    <property type="match status" value="1"/>
</dbReference>
<feature type="coiled-coil region" evidence="12">
    <location>
        <begin position="347"/>
        <end position="374"/>
    </location>
</feature>
<dbReference type="InterPro" id="IPR001789">
    <property type="entry name" value="Sig_transdc_resp-reg_receiver"/>
</dbReference>
<dbReference type="InterPro" id="IPR011006">
    <property type="entry name" value="CheY-like_superfamily"/>
</dbReference>
<feature type="domain" description="Response regulatory" evidence="15">
    <location>
        <begin position="621"/>
        <end position="737"/>
    </location>
</feature>
<dbReference type="SUPFAM" id="SSF47384">
    <property type="entry name" value="Homodimeric domain of signal transducing histidine kinase"/>
    <property type="match status" value="1"/>
</dbReference>
<dbReference type="SMART" id="SM00387">
    <property type="entry name" value="HATPase_c"/>
    <property type="match status" value="1"/>
</dbReference>
<dbReference type="Gene3D" id="3.30.565.10">
    <property type="entry name" value="Histidine kinase-like ATPase, C-terminal domain"/>
    <property type="match status" value="1"/>
</dbReference>
<keyword evidence="9 13" id="KW-1133">Transmembrane helix</keyword>
<dbReference type="EMBL" id="BPMK01000007">
    <property type="protein sequence ID" value="GIZ51881.1"/>
    <property type="molecule type" value="Genomic_DNA"/>
</dbReference>
<dbReference type="InterPro" id="IPR004358">
    <property type="entry name" value="Sig_transdc_His_kin-like_C"/>
</dbReference>
<feature type="domain" description="HAMP" evidence="16">
    <location>
        <begin position="306"/>
        <end position="359"/>
    </location>
</feature>
<organism evidence="17 18">
    <name type="scientific">Noviherbaspirillum aridicola</name>
    <dbReference type="NCBI Taxonomy" id="2849687"/>
    <lineage>
        <taxon>Bacteria</taxon>
        <taxon>Pseudomonadati</taxon>
        <taxon>Pseudomonadota</taxon>
        <taxon>Betaproteobacteria</taxon>
        <taxon>Burkholderiales</taxon>
        <taxon>Oxalobacteraceae</taxon>
        <taxon>Noviherbaspirillum</taxon>
    </lineage>
</organism>
<keyword evidence="5 11" id="KW-0597">Phosphoprotein</keyword>
<dbReference type="Pfam" id="PF00672">
    <property type="entry name" value="HAMP"/>
    <property type="match status" value="1"/>
</dbReference>
<evidence type="ECO:0000256" key="13">
    <source>
        <dbReference type="SAM" id="Phobius"/>
    </source>
</evidence>
<dbReference type="PANTHER" id="PTHR43547">
    <property type="entry name" value="TWO-COMPONENT HISTIDINE KINASE"/>
    <property type="match status" value="1"/>
</dbReference>
<dbReference type="InterPro" id="IPR003661">
    <property type="entry name" value="HisK_dim/P_dom"/>
</dbReference>
<dbReference type="InterPro" id="IPR036097">
    <property type="entry name" value="HisK_dim/P_sf"/>
</dbReference>
<keyword evidence="8" id="KW-0418">Kinase</keyword>
<feature type="transmembrane region" description="Helical" evidence="13">
    <location>
        <begin position="283"/>
        <end position="304"/>
    </location>
</feature>
<dbReference type="Gene3D" id="6.10.340.10">
    <property type="match status" value="1"/>
</dbReference>
<evidence type="ECO:0000313" key="18">
    <source>
        <dbReference type="Proteomes" id="UP000887222"/>
    </source>
</evidence>
<dbReference type="CDD" id="cd00082">
    <property type="entry name" value="HisKA"/>
    <property type="match status" value="1"/>
</dbReference>
<evidence type="ECO:0000256" key="11">
    <source>
        <dbReference type="PROSITE-ProRule" id="PRU00169"/>
    </source>
</evidence>
<dbReference type="Pfam" id="PF02518">
    <property type="entry name" value="HATPase_c"/>
    <property type="match status" value="1"/>
</dbReference>
<evidence type="ECO:0000259" key="14">
    <source>
        <dbReference type="PROSITE" id="PS50109"/>
    </source>
</evidence>
<evidence type="ECO:0000256" key="7">
    <source>
        <dbReference type="ARBA" id="ARBA00022692"/>
    </source>
</evidence>
<dbReference type="SUPFAM" id="SSF52172">
    <property type="entry name" value="CheY-like"/>
    <property type="match status" value="1"/>
</dbReference>
<evidence type="ECO:0000256" key="5">
    <source>
        <dbReference type="ARBA" id="ARBA00022553"/>
    </source>
</evidence>
<evidence type="ECO:0000256" key="4">
    <source>
        <dbReference type="ARBA" id="ARBA00022475"/>
    </source>
</evidence>
<dbReference type="Gene3D" id="3.30.450.20">
    <property type="entry name" value="PAS domain"/>
    <property type="match status" value="1"/>
</dbReference>
<comment type="caution">
    <text evidence="17">The sequence shown here is derived from an EMBL/GenBank/DDBJ whole genome shotgun (WGS) entry which is preliminary data.</text>
</comment>
<evidence type="ECO:0000256" key="2">
    <source>
        <dbReference type="ARBA" id="ARBA00004651"/>
    </source>
</evidence>
<accession>A0ABQ4Q4F1</accession>
<dbReference type="InterPro" id="IPR003594">
    <property type="entry name" value="HATPase_dom"/>
</dbReference>
<evidence type="ECO:0000256" key="12">
    <source>
        <dbReference type="SAM" id="Coils"/>
    </source>
</evidence>
<dbReference type="PRINTS" id="PR00344">
    <property type="entry name" value="BCTRLSENSOR"/>
</dbReference>
<dbReference type="Pfam" id="PF00072">
    <property type="entry name" value="Response_reg"/>
    <property type="match status" value="1"/>
</dbReference>
<keyword evidence="12" id="KW-0175">Coiled coil</keyword>
<comment type="subcellular location">
    <subcellularLocation>
        <location evidence="2">Cell membrane</location>
        <topology evidence="2">Multi-pass membrane protein</topology>
    </subcellularLocation>
</comment>
<dbReference type="Proteomes" id="UP000887222">
    <property type="component" value="Unassembled WGS sequence"/>
</dbReference>
<reference evidence="17 18" key="1">
    <citation type="journal article" date="2022" name="Int. J. Syst. Evol. Microbiol.">
        <title>Noviherbaspirillum aridicola sp. nov., isolated from an arid soil in Pakistan.</title>
        <authorList>
            <person name="Khan I.U."/>
            <person name="Saqib M."/>
            <person name="Amin A."/>
            <person name="Hussain F."/>
            <person name="Li L."/>
            <person name="Liu Y.H."/>
            <person name="Fang B.Z."/>
            <person name="Ahmed I."/>
            <person name="Li W.J."/>
        </authorList>
    </citation>
    <scope>NUCLEOTIDE SEQUENCE [LARGE SCALE GENOMIC DNA]</scope>
    <source>
        <strain evidence="17 18">NCCP-691</strain>
    </source>
</reference>
<dbReference type="InterPro" id="IPR036890">
    <property type="entry name" value="HATPase_C_sf"/>
</dbReference>